<dbReference type="AlphaFoldDB" id="A0A6N2S600"/>
<evidence type="ECO:0000313" key="1">
    <source>
        <dbReference type="EMBL" id="VYS88606.1"/>
    </source>
</evidence>
<dbReference type="RefSeq" id="WP_156722960.1">
    <property type="nucleotide sequence ID" value="NZ_CACRSX010000018.1"/>
</dbReference>
<protein>
    <submittedName>
        <fullName evidence="1">Uncharacterized protein</fullName>
    </submittedName>
</protein>
<proteinExistence type="predicted"/>
<name>A0A6N2S600_ANAHA</name>
<reference evidence="1" key="1">
    <citation type="submission" date="2019-11" db="EMBL/GenBank/DDBJ databases">
        <authorList>
            <person name="Feng L."/>
        </authorList>
    </citation>
    <scope>NUCLEOTIDE SEQUENCE</scope>
    <source>
        <strain evidence="1">AhadrusLFYP4</strain>
    </source>
</reference>
<accession>A0A6N2S600</accession>
<gene>
    <name evidence="1" type="ORF">AHLFYP4_00778</name>
</gene>
<organism evidence="1">
    <name type="scientific">Anaerostipes hadrus</name>
    <dbReference type="NCBI Taxonomy" id="649756"/>
    <lineage>
        <taxon>Bacteria</taxon>
        <taxon>Bacillati</taxon>
        <taxon>Bacillota</taxon>
        <taxon>Clostridia</taxon>
        <taxon>Lachnospirales</taxon>
        <taxon>Lachnospiraceae</taxon>
        <taxon>Anaerostipes</taxon>
    </lineage>
</organism>
<sequence length="309" mass="35810">MCKCQNQKTEWIIAISDTCNDDINLKFLTATEDEAKQYLIDCIDNDILESCETCSDLTESIHDIKRYVDCNTKRTMELHAYLCFQSYHVEYSAQPMDLIPDVTNGEKLSQKQEGAEVLKRDMRTICVFWGNVSNKDDFYNQNICFKTDASRSQIIDWLREYHLENHVDNKSDLSPDLLIKNGYTVEMVKCCPNEGHDSDNVTNESLELYNLDFYDMDKASCHKKIILDLVSGGDRENMNLNEIANNLNIFNVKENSFCMLKNDSEYLSQDVLTSGVRKIAERNCYVVDIVEMENAGEKCYLFRKIKRCI</sequence>
<dbReference type="EMBL" id="CACRSX010000018">
    <property type="protein sequence ID" value="VYS88606.1"/>
    <property type="molecule type" value="Genomic_DNA"/>
</dbReference>